<feature type="transmembrane region" description="Helical" evidence="8">
    <location>
        <begin position="120"/>
        <end position="141"/>
    </location>
</feature>
<comment type="subcellular location">
    <subcellularLocation>
        <location evidence="1">Membrane</location>
        <topology evidence="1">Multi-pass membrane protein</topology>
    </subcellularLocation>
</comment>
<dbReference type="Pfam" id="PF03239">
    <property type="entry name" value="FTR1"/>
    <property type="match status" value="1"/>
</dbReference>
<dbReference type="GO" id="GO:0015093">
    <property type="term" value="F:ferrous iron transmembrane transporter activity"/>
    <property type="evidence" value="ECO:0007669"/>
    <property type="project" value="TreeGrafter"/>
</dbReference>
<dbReference type="OrthoDB" id="4364at2759"/>
<keyword evidence="3" id="KW-0410">Iron transport</keyword>
<feature type="transmembrane region" description="Helical" evidence="8">
    <location>
        <begin position="211"/>
        <end position="232"/>
    </location>
</feature>
<evidence type="ECO:0000256" key="8">
    <source>
        <dbReference type="SAM" id="Phobius"/>
    </source>
</evidence>
<dbReference type="AlphaFoldDB" id="A0A0D6ENI3"/>
<evidence type="ECO:0000313" key="10">
    <source>
        <dbReference type="Proteomes" id="UP000243876"/>
    </source>
</evidence>
<feature type="transmembrane region" description="Helical" evidence="8">
    <location>
        <begin position="239"/>
        <end position="265"/>
    </location>
</feature>
<gene>
    <name evidence="9" type="primary">SPOSA6832_03190</name>
</gene>
<feature type="transmembrane region" description="Helical" evidence="8">
    <location>
        <begin position="84"/>
        <end position="108"/>
    </location>
</feature>
<evidence type="ECO:0000256" key="7">
    <source>
        <dbReference type="SAM" id="MobiDB-lite"/>
    </source>
</evidence>
<keyword evidence="5 8" id="KW-1133">Transmembrane helix</keyword>
<feature type="compositionally biased region" description="Low complexity" evidence="7">
    <location>
        <begin position="378"/>
        <end position="388"/>
    </location>
</feature>
<dbReference type="EMBL" id="CENE01000014">
    <property type="protein sequence ID" value="CEQ41471.1"/>
    <property type="molecule type" value="Genomic_DNA"/>
</dbReference>
<keyword evidence="10" id="KW-1185">Reference proteome</keyword>
<evidence type="ECO:0000256" key="4">
    <source>
        <dbReference type="ARBA" id="ARBA00022692"/>
    </source>
</evidence>
<accession>A0A0D6ENI3</accession>
<dbReference type="PANTHER" id="PTHR31632">
    <property type="entry name" value="IRON TRANSPORTER FTH1"/>
    <property type="match status" value="1"/>
</dbReference>
<dbReference type="GO" id="GO:0033573">
    <property type="term" value="C:high-affinity iron permease complex"/>
    <property type="evidence" value="ECO:0007669"/>
    <property type="project" value="InterPro"/>
</dbReference>
<keyword evidence="3" id="KW-0813">Transport</keyword>
<keyword evidence="6 8" id="KW-0472">Membrane</keyword>
<name>A0A0D6ENI3_SPOSA</name>
<protein>
    <submittedName>
        <fullName evidence="9">SPOSA6832_03190-mRNA-1:cds</fullName>
    </submittedName>
</protein>
<feature type="transmembrane region" description="Helical" evidence="8">
    <location>
        <begin position="179"/>
        <end position="205"/>
    </location>
</feature>
<feature type="transmembrane region" description="Helical" evidence="8">
    <location>
        <begin position="324"/>
        <end position="344"/>
    </location>
</feature>
<keyword evidence="3" id="KW-0408">Iron</keyword>
<sequence>MPNIFSIPIFFIVFREVVEAGIVVATLLSLVDNLSGQDEPQGEGGSPSAQQLLRKRMRWMASPFFPLPELSQLVEADEGADPQIWAGALSGLGIAVCIGAAFIAVFFTTLSDLWSKSEDLWEGVFSLIACILIYVMGMGMLKIDRSQIKWKHKFAAAFNKELDGTLTARERREGRRGKWSLFILPFVTVLREGLEAVTFVGGVALGQPAKAIPLAAIVGLIVGFVVGFLIYLSGSRLNLSIFLVISTNILLLIGAGLLSKAVWFFQAYRFNKGVGADVEELGYGPGSFDVSGMVWHVTYGNPESTLHSQGWSIFNALLGWQNTATLGSILSYCFYWIAVMAALIRMKWMEGRTSIFGFHSDAGRRRLARTRKAQLEDASPASGSSAGSIDEKKDQGALEIEQDVVERPTLGRNGTIGVVGGEVDEIKEAGSP</sequence>
<dbReference type="InterPro" id="IPR004923">
    <property type="entry name" value="FTR1/Fip1/EfeU"/>
</dbReference>
<keyword evidence="4 8" id="KW-0812">Transmembrane</keyword>
<dbReference type="Proteomes" id="UP000243876">
    <property type="component" value="Unassembled WGS sequence"/>
</dbReference>
<organism evidence="9 10">
    <name type="scientific">Sporidiobolus salmonicolor</name>
    <name type="common">Yeast-like fungus</name>
    <name type="synonym">Sporobolomyces salmonicolor</name>
    <dbReference type="NCBI Taxonomy" id="5005"/>
    <lineage>
        <taxon>Eukaryota</taxon>
        <taxon>Fungi</taxon>
        <taxon>Dikarya</taxon>
        <taxon>Basidiomycota</taxon>
        <taxon>Pucciniomycotina</taxon>
        <taxon>Microbotryomycetes</taxon>
        <taxon>Sporidiobolales</taxon>
        <taxon>Sporidiobolaceae</taxon>
        <taxon>Sporobolomyces</taxon>
    </lineage>
</organism>
<keyword evidence="3" id="KW-0406">Ion transport</keyword>
<evidence type="ECO:0000256" key="3">
    <source>
        <dbReference type="ARBA" id="ARBA00022496"/>
    </source>
</evidence>
<evidence type="ECO:0000313" key="9">
    <source>
        <dbReference type="EMBL" id="CEQ41471.1"/>
    </source>
</evidence>
<feature type="region of interest" description="Disordered" evidence="7">
    <location>
        <begin position="371"/>
        <end position="413"/>
    </location>
</feature>
<evidence type="ECO:0000256" key="5">
    <source>
        <dbReference type="ARBA" id="ARBA00022989"/>
    </source>
</evidence>
<dbReference type="PANTHER" id="PTHR31632:SF2">
    <property type="entry name" value="PLASMA MEMBRANE IRON PERMEASE"/>
    <property type="match status" value="1"/>
</dbReference>
<comment type="similarity">
    <text evidence="2">Belongs to the oxidase-dependent Fe transporter (OFeT) (TC 9.A.10.1) family.</text>
</comment>
<reference evidence="10" key="1">
    <citation type="submission" date="2015-02" db="EMBL/GenBank/DDBJ databases">
        <authorList>
            <person name="Gon?alves P."/>
        </authorList>
    </citation>
    <scope>NUCLEOTIDE SEQUENCE [LARGE SCALE GENOMIC DNA]</scope>
</reference>
<evidence type="ECO:0000256" key="1">
    <source>
        <dbReference type="ARBA" id="ARBA00004141"/>
    </source>
</evidence>
<evidence type="ECO:0000256" key="6">
    <source>
        <dbReference type="ARBA" id="ARBA00023136"/>
    </source>
</evidence>
<proteinExistence type="inferred from homology"/>
<evidence type="ECO:0000256" key="2">
    <source>
        <dbReference type="ARBA" id="ARBA00008333"/>
    </source>
</evidence>